<dbReference type="FunCoup" id="B4K9J7">
    <property type="interactions" value="3"/>
</dbReference>
<keyword evidence="15" id="KW-1185">Reference proteome</keyword>
<dbReference type="AlphaFoldDB" id="B4K9J7"/>
<evidence type="ECO:0000256" key="4">
    <source>
        <dbReference type="ARBA" id="ARBA00022475"/>
    </source>
</evidence>
<dbReference type="InterPro" id="IPR001734">
    <property type="entry name" value="Na/solute_symporter"/>
</dbReference>
<evidence type="ECO:0000256" key="1">
    <source>
        <dbReference type="ARBA" id="ARBA00004651"/>
    </source>
</evidence>
<dbReference type="Gene3D" id="1.20.1730.10">
    <property type="entry name" value="Sodium/glucose cotransporter"/>
    <property type="match status" value="1"/>
</dbReference>
<feature type="transmembrane region" description="Helical" evidence="13">
    <location>
        <begin position="255"/>
        <end position="274"/>
    </location>
</feature>
<evidence type="ECO:0000256" key="7">
    <source>
        <dbReference type="ARBA" id="ARBA00023053"/>
    </source>
</evidence>
<keyword evidence="8" id="KW-0406">Ion transport</keyword>
<evidence type="ECO:0000313" key="14">
    <source>
        <dbReference type="EMBL" id="EDW16657.1"/>
    </source>
</evidence>
<dbReference type="PhylomeDB" id="B4K9J7"/>
<comment type="similarity">
    <text evidence="2 11">Belongs to the sodium:solute symporter (SSF) (TC 2.A.21) family.</text>
</comment>
<evidence type="ECO:0000313" key="15">
    <source>
        <dbReference type="Proteomes" id="UP000009192"/>
    </source>
</evidence>
<reference evidence="14 15" key="1">
    <citation type="journal article" date="2007" name="Nature">
        <title>Evolution of genes and genomes on the Drosophila phylogeny.</title>
        <authorList>
            <consortium name="Drosophila 12 Genomes Consortium"/>
            <person name="Clark A.G."/>
            <person name="Eisen M.B."/>
            <person name="Smith D.R."/>
            <person name="Bergman C.M."/>
            <person name="Oliver B."/>
            <person name="Markow T.A."/>
            <person name="Kaufman T.C."/>
            <person name="Kellis M."/>
            <person name="Gelbart W."/>
            <person name="Iyer V.N."/>
            <person name="Pollard D.A."/>
            <person name="Sackton T.B."/>
            <person name="Larracuente A.M."/>
            <person name="Singh N.D."/>
            <person name="Abad J.P."/>
            <person name="Abt D.N."/>
            <person name="Adryan B."/>
            <person name="Aguade M."/>
            <person name="Akashi H."/>
            <person name="Anderson W.W."/>
            <person name="Aquadro C.F."/>
            <person name="Ardell D.H."/>
            <person name="Arguello R."/>
            <person name="Artieri C.G."/>
            <person name="Barbash D.A."/>
            <person name="Barker D."/>
            <person name="Barsanti P."/>
            <person name="Batterham P."/>
            <person name="Batzoglou S."/>
            <person name="Begun D."/>
            <person name="Bhutkar A."/>
            <person name="Blanco E."/>
            <person name="Bosak S.A."/>
            <person name="Bradley R.K."/>
            <person name="Brand A.D."/>
            <person name="Brent M.R."/>
            <person name="Brooks A.N."/>
            <person name="Brown R.H."/>
            <person name="Butlin R.K."/>
            <person name="Caggese C."/>
            <person name="Calvi B.R."/>
            <person name="Bernardo de Carvalho A."/>
            <person name="Caspi A."/>
            <person name="Castrezana S."/>
            <person name="Celniker S.E."/>
            <person name="Chang J.L."/>
            <person name="Chapple C."/>
            <person name="Chatterji S."/>
            <person name="Chinwalla A."/>
            <person name="Civetta A."/>
            <person name="Clifton S.W."/>
            <person name="Comeron J.M."/>
            <person name="Costello J.C."/>
            <person name="Coyne J.A."/>
            <person name="Daub J."/>
            <person name="David R.G."/>
            <person name="Delcher A.L."/>
            <person name="Delehaunty K."/>
            <person name="Do C.B."/>
            <person name="Ebling H."/>
            <person name="Edwards K."/>
            <person name="Eickbush T."/>
            <person name="Evans J.D."/>
            <person name="Filipski A."/>
            <person name="Findeiss S."/>
            <person name="Freyhult E."/>
            <person name="Fulton L."/>
            <person name="Fulton R."/>
            <person name="Garcia A.C."/>
            <person name="Gardiner A."/>
            <person name="Garfield D.A."/>
            <person name="Garvin B.E."/>
            <person name="Gibson G."/>
            <person name="Gilbert D."/>
            <person name="Gnerre S."/>
            <person name="Godfrey J."/>
            <person name="Good R."/>
            <person name="Gotea V."/>
            <person name="Gravely B."/>
            <person name="Greenberg A.J."/>
            <person name="Griffiths-Jones S."/>
            <person name="Gross S."/>
            <person name="Guigo R."/>
            <person name="Gustafson E.A."/>
            <person name="Haerty W."/>
            <person name="Hahn M.W."/>
            <person name="Halligan D.L."/>
            <person name="Halpern A.L."/>
            <person name="Halter G.M."/>
            <person name="Han M.V."/>
            <person name="Heger A."/>
            <person name="Hillier L."/>
            <person name="Hinrichs A.S."/>
            <person name="Holmes I."/>
            <person name="Hoskins R.A."/>
            <person name="Hubisz M.J."/>
            <person name="Hultmark D."/>
            <person name="Huntley M.A."/>
            <person name="Jaffe D.B."/>
            <person name="Jagadeeshan S."/>
            <person name="Jeck W.R."/>
            <person name="Johnson J."/>
            <person name="Jones C.D."/>
            <person name="Jordan W.C."/>
            <person name="Karpen G.H."/>
            <person name="Kataoka E."/>
            <person name="Keightley P.D."/>
            <person name="Kheradpour P."/>
            <person name="Kirkness E.F."/>
            <person name="Koerich L.B."/>
            <person name="Kristiansen K."/>
            <person name="Kudrna D."/>
            <person name="Kulathinal R.J."/>
            <person name="Kumar S."/>
            <person name="Kwok R."/>
            <person name="Lander E."/>
            <person name="Langley C.H."/>
            <person name="Lapoint R."/>
            <person name="Lazzaro B.P."/>
            <person name="Lee S.J."/>
            <person name="Levesque L."/>
            <person name="Li R."/>
            <person name="Lin C.F."/>
            <person name="Lin M.F."/>
            <person name="Lindblad-Toh K."/>
            <person name="Llopart A."/>
            <person name="Long M."/>
            <person name="Low L."/>
            <person name="Lozovsky E."/>
            <person name="Lu J."/>
            <person name="Luo M."/>
            <person name="Machado C.A."/>
            <person name="Makalowski W."/>
            <person name="Marzo M."/>
            <person name="Matsuda M."/>
            <person name="Matzkin L."/>
            <person name="McAllister B."/>
            <person name="McBride C.S."/>
            <person name="McKernan B."/>
            <person name="McKernan K."/>
            <person name="Mendez-Lago M."/>
            <person name="Minx P."/>
            <person name="Mollenhauer M.U."/>
            <person name="Montooth K."/>
            <person name="Mount S.M."/>
            <person name="Mu X."/>
            <person name="Myers E."/>
            <person name="Negre B."/>
            <person name="Newfeld S."/>
            <person name="Nielsen R."/>
            <person name="Noor M.A."/>
            <person name="O'Grady P."/>
            <person name="Pachter L."/>
            <person name="Papaceit M."/>
            <person name="Parisi M.J."/>
            <person name="Parisi M."/>
            <person name="Parts L."/>
            <person name="Pedersen J.S."/>
            <person name="Pesole G."/>
            <person name="Phillippy A.M."/>
            <person name="Ponting C.P."/>
            <person name="Pop M."/>
            <person name="Porcelli D."/>
            <person name="Powell J.R."/>
            <person name="Prohaska S."/>
            <person name="Pruitt K."/>
            <person name="Puig M."/>
            <person name="Quesneville H."/>
            <person name="Ram K.R."/>
            <person name="Rand D."/>
            <person name="Rasmussen M.D."/>
            <person name="Reed L.K."/>
            <person name="Reenan R."/>
            <person name="Reily A."/>
            <person name="Remington K.A."/>
            <person name="Rieger T.T."/>
            <person name="Ritchie M.G."/>
            <person name="Robin C."/>
            <person name="Rogers Y.H."/>
            <person name="Rohde C."/>
            <person name="Rozas J."/>
            <person name="Rubenfield M.J."/>
            <person name="Ruiz A."/>
            <person name="Russo S."/>
            <person name="Salzberg S.L."/>
            <person name="Sanchez-Gracia A."/>
            <person name="Saranga D.J."/>
            <person name="Sato H."/>
            <person name="Schaeffer S.W."/>
            <person name="Schatz M.C."/>
            <person name="Schlenke T."/>
            <person name="Schwartz R."/>
            <person name="Segarra C."/>
            <person name="Singh R.S."/>
            <person name="Sirot L."/>
            <person name="Sirota M."/>
            <person name="Sisneros N.B."/>
            <person name="Smith C.D."/>
            <person name="Smith T.F."/>
            <person name="Spieth J."/>
            <person name="Stage D.E."/>
            <person name="Stark A."/>
            <person name="Stephan W."/>
            <person name="Strausberg R.L."/>
            <person name="Strempel S."/>
            <person name="Sturgill D."/>
            <person name="Sutton G."/>
            <person name="Sutton G.G."/>
            <person name="Tao W."/>
            <person name="Teichmann S."/>
            <person name="Tobari Y.N."/>
            <person name="Tomimura Y."/>
            <person name="Tsolas J.M."/>
            <person name="Valente V.L."/>
            <person name="Venter E."/>
            <person name="Venter J.C."/>
            <person name="Vicario S."/>
            <person name="Vieira F.G."/>
            <person name="Vilella A.J."/>
            <person name="Villasante A."/>
            <person name="Walenz B."/>
            <person name="Wang J."/>
            <person name="Wasserman M."/>
            <person name="Watts T."/>
            <person name="Wilson D."/>
            <person name="Wilson R.K."/>
            <person name="Wing R.A."/>
            <person name="Wolfner M.F."/>
            <person name="Wong A."/>
            <person name="Wong G.K."/>
            <person name="Wu C.I."/>
            <person name="Wu G."/>
            <person name="Yamamoto D."/>
            <person name="Yang H.P."/>
            <person name="Yang S.P."/>
            <person name="Yorke J.A."/>
            <person name="Yoshida K."/>
            <person name="Zdobnov E."/>
            <person name="Zhang P."/>
            <person name="Zhang Y."/>
            <person name="Zimin A.V."/>
            <person name="Baldwin J."/>
            <person name="Abdouelleil A."/>
            <person name="Abdulkadir J."/>
            <person name="Abebe A."/>
            <person name="Abera B."/>
            <person name="Abreu J."/>
            <person name="Acer S.C."/>
            <person name="Aftuck L."/>
            <person name="Alexander A."/>
            <person name="An P."/>
            <person name="Anderson E."/>
            <person name="Anderson S."/>
            <person name="Arachi H."/>
            <person name="Azer M."/>
            <person name="Bachantsang P."/>
            <person name="Barry A."/>
            <person name="Bayul T."/>
            <person name="Berlin A."/>
            <person name="Bessette D."/>
            <person name="Bloom T."/>
            <person name="Blye J."/>
            <person name="Boguslavskiy L."/>
            <person name="Bonnet C."/>
            <person name="Boukhgalter B."/>
            <person name="Bourzgui I."/>
            <person name="Brown A."/>
            <person name="Cahill P."/>
            <person name="Channer S."/>
            <person name="Cheshatsang Y."/>
            <person name="Chuda L."/>
            <person name="Citroen M."/>
            <person name="Collymore A."/>
            <person name="Cooke P."/>
            <person name="Costello M."/>
            <person name="D'Aco K."/>
            <person name="Daza R."/>
            <person name="De Haan G."/>
            <person name="DeGray S."/>
            <person name="DeMaso C."/>
            <person name="Dhargay N."/>
            <person name="Dooley K."/>
            <person name="Dooley E."/>
            <person name="Doricent M."/>
            <person name="Dorje P."/>
            <person name="Dorjee K."/>
            <person name="Dupes A."/>
            <person name="Elong R."/>
            <person name="Falk J."/>
            <person name="Farina A."/>
            <person name="Faro S."/>
            <person name="Ferguson D."/>
            <person name="Fisher S."/>
            <person name="Foley C.D."/>
            <person name="Franke A."/>
            <person name="Friedrich D."/>
            <person name="Gadbois L."/>
            <person name="Gearin G."/>
            <person name="Gearin C.R."/>
            <person name="Giannoukos G."/>
            <person name="Goode T."/>
            <person name="Graham J."/>
            <person name="Grandbois E."/>
            <person name="Grewal S."/>
            <person name="Gyaltsen K."/>
            <person name="Hafez N."/>
            <person name="Hagos B."/>
            <person name="Hall J."/>
            <person name="Henson C."/>
            <person name="Hollinger A."/>
            <person name="Honan T."/>
            <person name="Huard M.D."/>
            <person name="Hughes L."/>
            <person name="Hurhula B."/>
            <person name="Husby M.E."/>
            <person name="Kamat A."/>
            <person name="Kanga B."/>
            <person name="Kashin S."/>
            <person name="Khazanovich D."/>
            <person name="Kisner P."/>
            <person name="Lance K."/>
            <person name="Lara M."/>
            <person name="Lee W."/>
            <person name="Lennon N."/>
            <person name="Letendre F."/>
            <person name="LeVine R."/>
            <person name="Lipovsky A."/>
            <person name="Liu X."/>
            <person name="Liu J."/>
            <person name="Liu S."/>
            <person name="Lokyitsang T."/>
            <person name="Lokyitsang Y."/>
            <person name="Lubonja R."/>
            <person name="Lui A."/>
            <person name="MacDonald P."/>
            <person name="Magnisalis V."/>
            <person name="Maru K."/>
            <person name="Matthews C."/>
            <person name="McCusker W."/>
            <person name="McDonough S."/>
            <person name="Mehta T."/>
            <person name="Meldrim J."/>
            <person name="Meneus L."/>
            <person name="Mihai O."/>
            <person name="Mihalev A."/>
            <person name="Mihova T."/>
            <person name="Mittelman R."/>
            <person name="Mlenga V."/>
            <person name="Montmayeur A."/>
            <person name="Mulrain L."/>
            <person name="Navidi A."/>
            <person name="Naylor J."/>
            <person name="Negash T."/>
            <person name="Nguyen T."/>
            <person name="Nguyen N."/>
            <person name="Nicol R."/>
            <person name="Norbu C."/>
            <person name="Norbu N."/>
            <person name="Novod N."/>
            <person name="O'Neill B."/>
            <person name="Osman S."/>
            <person name="Markiewicz E."/>
            <person name="Oyono O.L."/>
            <person name="Patti C."/>
            <person name="Phunkhang P."/>
            <person name="Pierre F."/>
            <person name="Priest M."/>
            <person name="Raghuraman S."/>
            <person name="Rege F."/>
            <person name="Reyes R."/>
            <person name="Rise C."/>
            <person name="Rogov P."/>
            <person name="Ross K."/>
            <person name="Ryan E."/>
            <person name="Settipalli S."/>
            <person name="Shea T."/>
            <person name="Sherpa N."/>
            <person name="Shi L."/>
            <person name="Shih D."/>
            <person name="Sparrow T."/>
            <person name="Spaulding J."/>
            <person name="Stalker J."/>
            <person name="Stange-Thomann N."/>
            <person name="Stavropoulos S."/>
            <person name="Stone C."/>
            <person name="Strader C."/>
            <person name="Tesfaye S."/>
            <person name="Thomson T."/>
            <person name="Thoulutsang Y."/>
            <person name="Thoulutsang D."/>
            <person name="Topham K."/>
            <person name="Topping I."/>
            <person name="Tsamla T."/>
            <person name="Vassiliev H."/>
            <person name="Vo A."/>
            <person name="Wangchuk T."/>
            <person name="Wangdi T."/>
            <person name="Weiand M."/>
            <person name="Wilkinson J."/>
            <person name="Wilson A."/>
            <person name="Yadav S."/>
            <person name="Young G."/>
            <person name="Yu Q."/>
            <person name="Zembek L."/>
            <person name="Zhong D."/>
            <person name="Zimmer A."/>
            <person name="Zwirko Z."/>
            <person name="Jaffe D.B."/>
            <person name="Alvarez P."/>
            <person name="Brockman W."/>
            <person name="Butler J."/>
            <person name="Chin C."/>
            <person name="Gnerre S."/>
            <person name="Grabherr M."/>
            <person name="Kleber M."/>
            <person name="Mauceli E."/>
            <person name="MacCallum I."/>
        </authorList>
    </citation>
    <scope>NUCLEOTIDE SEQUENCE [LARGE SCALE GENOMIC DNA]</scope>
    <source>
        <strain evidence="15">Tucson 15081-1352.22</strain>
    </source>
</reference>
<dbReference type="HOGENOM" id="CLU_018808_11_1_1"/>
<dbReference type="EMBL" id="CH933806">
    <property type="protein sequence ID" value="EDW16657.1"/>
    <property type="molecule type" value="Genomic_DNA"/>
</dbReference>
<comment type="subcellular location">
    <subcellularLocation>
        <location evidence="1">Cell membrane</location>
        <topology evidence="1">Multi-pass membrane protein</topology>
    </subcellularLocation>
</comment>
<feature type="transmembrane region" description="Helical" evidence="13">
    <location>
        <begin position="70"/>
        <end position="89"/>
    </location>
</feature>
<feature type="transmembrane region" description="Helical" evidence="13">
    <location>
        <begin position="202"/>
        <end position="224"/>
    </location>
</feature>
<sequence length="615" mass="67526">MSDSATTLASTAATAAPTVLVEDLNFGVTDYSIFVVMLSISAAIGVYFGFYSKSKNTTDEYLHGGKKMQALPIAISLVSSQLSGVAIMSVPTENYTYGFNFIFSVLAMLPTIPILIYIIVPVFYDNNVVNCYEYLEMRFNKGTRRFVTLTFIMNQFLMLPVYMFIPSLAFSQVTGVNIHLINIIVSSVCVFYTMLGGVKAVVWTDVVQAAVMLISVIMVAVLGITETGGLATVLDHATQGGRMNFDFRLDPRIRVTIWNAIGSGLLLWTGKIGLDQSCVQRIVSLPSFREAKKSLVVAGFGFMIIMSVTCFTGIIMFARYFGCDPMLAGLVSKPDKMMPFFIQDIMGKLPGMPGLFISCVFSASLSSLSANLNSLAGVVYFDYIKPHIRHTEARANGCMKLVVVAMGVYCILGGIIVQHFNSILQTMWTVTGINTGAVVGVFLLGMFVPRVNGKVAMTSIIFSVLTMLWLIINAMMNIKAGLIKYEVLPNSLDQCEARGFHAILAAINHTTTTPATATAIPLPVNVTTAFDSNREFSIFDISFYWYKMIGAILIFVCAVPLSYIWRPDKNEKLNPKLYSPFVRNMLNVSEPEVELEEVPLKESPTKEGKQENGAT</sequence>
<dbReference type="PANTHER" id="PTHR42985">
    <property type="entry name" value="SODIUM-COUPLED MONOCARBOXYLATE TRANSPORTER"/>
    <property type="match status" value="1"/>
</dbReference>
<evidence type="ECO:0008006" key="16">
    <source>
        <dbReference type="Google" id="ProtNLM"/>
    </source>
</evidence>
<dbReference type="OMA" id="IIVMGAY"/>
<evidence type="ECO:0000256" key="12">
    <source>
        <dbReference type="SAM" id="MobiDB-lite"/>
    </source>
</evidence>
<dbReference type="PROSITE" id="PS50283">
    <property type="entry name" value="NA_SOLUT_SYMP_3"/>
    <property type="match status" value="1"/>
</dbReference>
<dbReference type="NCBIfam" id="TIGR00813">
    <property type="entry name" value="sss"/>
    <property type="match status" value="1"/>
</dbReference>
<dbReference type="InterPro" id="IPR051163">
    <property type="entry name" value="Sodium:Solute_Symporter_SSF"/>
</dbReference>
<feature type="transmembrane region" description="Helical" evidence="13">
    <location>
        <begin position="544"/>
        <end position="565"/>
    </location>
</feature>
<keyword evidence="7" id="KW-0915">Sodium</keyword>
<organism evidence="14 15">
    <name type="scientific">Drosophila mojavensis</name>
    <name type="common">Fruit fly</name>
    <dbReference type="NCBI Taxonomy" id="7230"/>
    <lineage>
        <taxon>Eukaryota</taxon>
        <taxon>Metazoa</taxon>
        <taxon>Ecdysozoa</taxon>
        <taxon>Arthropoda</taxon>
        <taxon>Hexapoda</taxon>
        <taxon>Insecta</taxon>
        <taxon>Pterygota</taxon>
        <taxon>Neoptera</taxon>
        <taxon>Endopterygota</taxon>
        <taxon>Diptera</taxon>
        <taxon>Brachycera</taxon>
        <taxon>Muscomorpha</taxon>
        <taxon>Ephydroidea</taxon>
        <taxon>Drosophilidae</taxon>
        <taxon>Drosophila</taxon>
    </lineage>
</organism>
<keyword evidence="4" id="KW-1003">Cell membrane</keyword>
<dbReference type="GO" id="GO:0015293">
    <property type="term" value="F:symporter activity"/>
    <property type="evidence" value="ECO:0007669"/>
    <property type="project" value="TreeGrafter"/>
</dbReference>
<evidence type="ECO:0000256" key="9">
    <source>
        <dbReference type="ARBA" id="ARBA00023136"/>
    </source>
</evidence>
<evidence type="ECO:0000256" key="13">
    <source>
        <dbReference type="SAM" id="Phobius"/>
    </source>
</evidence>
<dbReference type="Proteomes" id="UP000009192">
    <property type="component" value="Unassembled WGS sequence"/>
</dbReference>
<feature type="transmembrane region" description="Helical" evidence="13">
    <location>
        <begin position="455"/>
        <end position="476"/>
    </location>
</feature>
<keyword evidence="5 13" id="KW-0812">Transmembrane</keyword>
<feature type="region of interest" description="Disordered" evidence="12">
    <location>
        <begin position="592"/>
        <end position="615"/>
    </location>
</feature>
<proteinExistence type="inferred from homology"/>
<feature type="transmembrane region" description="Helical" evidence="13">
    <location>
        <begin position="401"/>
        <end position="420"/>
    </location>
</feature>
<feature type="transmembrane region" description="Helical" evidence="13">
    <location>
        <begin position="295"/>
        <end position="321"/>
    </location>
</feature>
<dbReference type="GO" id="GO:0005886">
    <property type="term" value="C:plasma membrane"/>
    <property type="evidence" value="ECO:0007669"/>
    <property type="project" value="UniProtKB-SubCell"/>
</dbReference>
<keyword evidence="9 13" id="KW-0472">Membrane</keyword>
<evidence type="ECO:0000256" key="11">
    <source>
        <dbReference type="RuleBase" id="RU362091"/>
    </source>
</evidence>
<evidence type="ECO:0000256" key="6">
    <source>
        <dbReference type="ARBA" id="ARBA00022989"/>
    </source>
</evidence>
<dbReference type="InParanoid" id="B4K9J7"/>
<evidence type="ECO:0000256" key="10">
    <source>
        <dbReference type="ARBA" id="ARBA00023201"/>
    </source>
</evidence>
<evidence type="ECO:0000256" key="3">
    <source>
        <dbReference type="ARBA" id="ARBA00022448"/>
    </source>
</evidence>
<keyword evidence="6 13" id="KW-1133">Transmembrane helix</keyword>
<evidence type="ECO:0000256" key="2">
    <source>
        <dbReference type="ARBA" id="ARBA00006434"/>
    </source>
</evidence>
<dbReference type="GO" id="GO:0006814">
    <property type="term" value="P:sodium ion transport"/>
    <property type="evidence" value="ECO:0007669"/>
    <property type="project" value="UniProtKB-KW"/>
</dbReference>
<feature type="transmembrane region" description="Helical" evidence="13">
    <location>
        <begin position="101"/>
        <end position="124"/>
    </location>
</feature>
<feature type="transmembrane region" description="Helical" evidence="13">
    <location>
        <begin position="355"/>
        <end position="381"/>
    </location>
</feature>
<dbReference type="OrthoDB" id="6132759at2759"/>
<dbReference type="PANTHER" id="PTHR42985:SF46">
    <property type="entry name" value="FI02923P-RELATED"/>
    <property type="match status" value="1"/>
</dbReference>
<dbReference type="eggNOG" id="KOG2349">
    <property type="taxonomic scope" value="Eukaryota"/>
</dbReference>
<protein>
    <recommendedName>
        <fullName evidence="16">Sodium/solute symporter</fullName>
    </recommendedName>
</protein>
<dbReference type="KEGG" id="dmo:Dmoj_GI10653"/>
<dbReference type="CDD" id="cd11492">
    <property type="entry name" value="SLC5sbd_NIS-SMVT"/>
    <property type="match status" value="1"/>
</dbReference>
<feature type="transmembrane region" description="Helical" evidence="13">
    <location>
        <begin position="31"/>
        <end position="50"/>
    </location>
</feature>
<feature type="compositionally biased region" description="Basic and acidic residues" evidence="12">
    <location>
        <begin position="598"/>
        <end position="615"/>
    </location>
</feature>
<evidence type="ECO:0000256" key="5">
    <source>
        <dbReference type="ARBA" id="ARBA00022692"/>
    </source>
</evidence>
<dbReference type="Pfam" id="PF00474">
    <property type="entry name" value="SSF"/>
    <property type="match status" value="1"/>
</dbReference>
<dbReference type="InterPro" id="IPR038377">
    <property type="entry name" value="Na/Glc_symporter_sf"/>
</dbReference>
<feature type="transmembrane region" description="Helical" evidence="13">
    <location>
        <begin position="177"/>
        <end position="195"/>
    </location>
</feature>
<evidence type="ECO:0000256" key="8">
    <source>
        <dbReference type="ARBA" id="ARBA00023065"/>
    </source>
</evidence>
<feature type="transmembrane region" description="Helical" evidence="13">
    <location>
        <begin position="145"/>
        <end position="165"/>
    </location>
</feature>
<keyword evidence="10" id="KW-0739">Sodium transport</keyword>
<feature type="transmembrane region" description="Helical" evidence="13">
    <location>
        <begin position="426"/>
        <end position="448"/>
    </location>
</feature>
<keyword evidence="3" id="KW-0813">Transport</keyword>
<gene>
    <name evidence="14" type="primary">Dmoj\GI10653</name>
    <name evidence="14" type="ORF">Dmoj_GI10653</name>
</gene>
<name>B4K9J7_DROMO</name>
<accession>B4K9J7</accession>